<dbReference type="InterPro" id="IPR035969">
    <property type="entry name" value="Rab-GAP_TBC_sf"/>
</dbReference>
<dbReference type="EMBL" id="KN122536">
    <property type="protein sequence ID" value="KFO29916.1"/>
    <property type="molecule type" value="Genomic_DNA"/>
</dbReference>
<dbReference type="SUPFAM" id="SSF54236">
    <property type="entry name" value="Ubiquitin-like"/>
    <property type="match status" value="2"/>
</dbReference>
<dbReference type="Gene3D" id="3.20.20.190">
    <property type="entry name" value="Phosphatidylinositol (PI) phosphodiesterase"/>
    <property type="match status" value="1"/>
</dbReference>
<dbReference type="FunFam" id="3.10.20.90:FF:000086">
    <property type="entry name" value="Phosphoinositide phospholipase C"/>
    <property type="match status" value="1"/>
</dbReference>
<dbReference type="PANTHER" id="PTHR10336">
    <property type="entry name" value="PHOSPHOINOSITIDE-SPECIFIC PHOSPHOLIPASE C FAMILY PROTEIN"/>
    <property type="match status" value="1"/>
</dbReference>
<evidence type="ECO:0000313" key="9">
    <source>
        <dbReference type="EMBL" id="KFO29916.1"/>
    </source>
</evidence>
<dbReference type="InterPro" id="IPR000159">
    <property type="entry name" value="RA_dom"/>
</dbReference>
<evidence type="ECO:0000313" key="10">
    <source>
        <dbReference type="Proteomes" id="UP000028990"/>
    </source>
</evidence>
<feature type="domain" description="Ras-associating" evidence="8">
    <location>
        <begin position="1821"/>
        <end position="1924"/>
    </location>
</feature>
<dbReference type="Gene3D" id="1.10.8.270">
    <property type="entry name" value="putative rabgap domain of human tbc1 domain family member 14 like domains"/>
    <property type="match status" value="1"/>
</dbReference>
<keyword evidence="10" id="KW-1185">Reference proteome</keyword>
<dbReference type="InterPro" id="IPR001192">
    <property type="entry name" value="PI-PLC_fam"/>
</dbReference>
<dbReference type="EC" id="3.1.4.11" evidence="2"/>
<feature type="region of interest" description="Disordered" evidence="4">
    <location>
        <begin position="897"/>
        <end position="988"/>
    </location>
</feature>
<evidence type="ECO:0000256" key="2">
    <source>
        <dbReference type="RuleBase" id="RU361133"/>
    </source>
</evidence>
<gene>
    <name evidence="9" type="ORF">H920_08655</name>
</gene>
<feature type="domain" description="Rab-GAP TBC" evidence="7">
    <location>
        <begin position="2116"/>
        <end position="2324"/>
    </location>
</feature>
<keyword evidence="1" id="KW-0807">Transducer</keyword>
<protein>
    <recommendedName>
        <fullName evidence="2">Phosphoinositide phospholipase C</fullName>
        <ecNumber evidence="2">3.1.4.11</ecNumber>
    </recommendedName>
</protein>
<dbReference type="GO" id="GO:0046488">
    <property type="term" value="P:phosphatidylinositol metabolic process"/>
    <property type="evidence" value="ECO:0007669"/>
    <property type="project" value="TreeGrafter"/>
</dbReference>
<dbReference type="eggNOG" id="KOG0169">
    <property type="taxonomic scope" value="Eukaryota"/>
</dbReference>
<keyword evidence="3" id="KW-0175">Coiled coil</keyword>
<dbReference type="InterPro" id="IPR028398">
    <property type="entry name" value="PLC-epsilon1_RA2"/>
</dbReference>
<dbReference type="PROSITE" id="PS50200">
    <property type="entry name" value="RA"/>
    <property type="match status" value="1"/>
</dbReference>
<dbReference type="SMART" id="SM00164">
    <property type="entry name" value="TBC"/>
    <property type="match status" value="1"/>
</dbReference>
<dbReference type="PRINTS" id="PR00390">
    <property type="entry name" value="PHPHLIPASEC"/>
</dbReference>
<comment type="catalytic activity">
    <reaction evidence="2">
        <text>a 1,2-diacyl-sn-glycero-3-phospho-(1D-myo-inositol-4,5-bisphosphate) + H2O = 1D-myo-inositol 1,4,5-trisphosphate + a 1,2-diacyl-sn-glycerol + H(+)</text>
        <dbReference type="Rhea" id="RHEA:33179"/>
        <dbReference type="ChEBI" id="CHEBI:15377"/>
        <dbReference type="ChEBI" id="CHEBI:15378"/>
        <dbReference type="ChEBI" id="CHEBI:17815"/>
        <dbReference type="ChEBI" id="CHEBI:58456"/>
        <dbReference type="ChEBI" id="CHEBI:203600"/>
        <dbReference type="EC" id="3.1.4.11"/>
    </reaction>
</comment>
<dbReference type="InterPro" id="IPR035892">
    <property type="entry name" value="C2_domain_sf"/>
</dbReference>
<dbReference type="GO" id="GO:0004435">
    <property type="term" value="F:phosphatidylinositol-4,5-bisphosphate phospholipase C activity"/>
    <property type="evidence" value="ECO:0007669"/>
    <property type="project" value="UniProtKB-EC"/>
</dbReference>
<dbReference type="Gene3D" id="1.10.472.80">
    <property type="entry name" value="Ypt/Rab-GAP domain of gyp1p, domain 3"/>
    <property type="match status" value="1"/>
</dbReference>
<evidence type="ECO:0000256" key="3">
    <source>
        <dbReference type="SAM" id="Coils"/>
    </source>
</evidence>
<feature type="compositionally biased region" description="Polar residues" evidence="4">
    <location>
        <begin position="975"/>
        <end position="987"/>
    </location>
</feature>
<dbReference type="PROSITE" id="PS50004">
    <property type="entry name" value="C2"/>
    <property type="match status" value="1"/>
</dbReference>
<proteinExistence type="predicted"/>
<evidence type="ECO:0000256" key="1">
    <source>
        <dbReference type="ARBA" id="ARBA00023224"/>
    </source>
</evidence>
<name>A0A091E499_FUKDA</name>
<dbReference type="Pfam" id="PF00387">
    <property type="entry name" value="PI-PLC-Y"/>
    <property type="match status" value="1"/>
</dbReference>
<reference evidence="9 10" key="1">
    <citation type="submission" date="2013-11" db="EMBL/GenBank/DDBJ databases">
        <title>The Damaraland mole rat (Fukomys damarensis) genome and evolution of African mole rats.</title>
        <authorList>
            <person name="Gladyshev V.N."/>
            <person name="Fang X."/>
        </authorList>
    </citation>
    <scope>NUCLEOTIDE SEQUENCE [LARGE SCALE GENOMIC DNA]</scope>
    <source>
        <tissue evidence="9">Liver</tissue>
    </source>
</reference>
<dbReference type="SUPFAM" id="SSF51695">
    <property type="entry name" value="PLC-like phosphodiesterases"/>
    <property type="match status" value="1"/>
</dbReference>
<dbReference type="CDD" id="cd08596">
    <property type="entry name" value="PI-PLCc_epsilon"/>
    <property type="match status" value="1"/>
</dbReference>
<dbReference type="InterPro" id="IPR023578">
    <property type="entry name" value="Ras_GEF_dom_sf"/>
</dbReference>
<dbReference type="Proteomes" id="UP000028990">
    <property type="component" value="Unassembled WGS sequence"/>
</dbReference>
<dbReference type="GO" id="GO:0007265">
    <property type="term" value="P:Ras protein signal transduction"/>
    <property type="evidence" value="ECO:0007669"/>
    <property type="project" value="TreeGrafter"/>
</dbReference>
<keyword evidence="2" id="KW-0442">Lipid degradation</keyword>
<dbReference type="InterPro" id="IPR000195">
    <property type="entry name" value="Rab-GAP-TBC_dom"/>
</dbReference>
<feature type="domain" description="PI-PLC Y-box" evidence="6">
    <location>
        <begin position="1439"/>
        <end position="1575"/>
    </location>
</feature>
<evidence type="ECO:0000259" key="5">
    <source>
        <dbReference type="PROSITE" id="PS50004"/>
    </source>
</evidence>
<evidence type="ECO:0000256" key="4">
    <source>
        <dbReference type="SAM" id="MobiDB-lite"/>
    </source>
</evidence>
<dbReference type="Gene3D" id="3.10.20.90">
    <property type="entry name" value="Phosphatidylinositol 3-kinase Catalytic Subunit, Chain A, domain 1"/>
    <property type="match status" value="2"/>
</dbReference>
<dbReference type="GO" id="GO:0019899">
    <property type="term" value="F:enzyme binding"/>
    <property type="evidence" value="ECO:0007669"/>
    <property type="project" value="UniProtKB-ARBA"/>
</dbReference>
<dbReference type="GO" id="GO:0005773">
    <property type="term" value="C:vacuole"/>
    <property type="evidence" value="ECO:0007669"/>
    <property type="project" value="UniProtKB-ARBA"/>
</dbReference>
<evidence type="ECO:0000259" key="7">
    <source>
        <dbReference type="PROSITE" id="PS50086"/>
    </source>
</evidence>
<dbReference type="CDD" id="cd00275">
    <property type="entry name" value="C2_PLC_like"/>
    <property type="match status" value="1"/>
</dbReference>
<evidence type="ECO:0000259" key="6">
    <source>
        <dbReference type="PROSITE" id="PS50008"/>
    </source>
</evidence>
<sequence>MTSEEMAASVLIPVTQKKVMSAQLAADESSEKVSDISIPKVHTVRQSGQTSNTISHWNTFKEVSVGSNLPKVLSIAKEKIVNDENSNEKCYKTSIPDSIKNLNINCNNIFRNHHHGFPQNQFYETCNSVMEEDLCLKTGIPSPLEKKVFSGIQLEIDGAPIDLSPLRSHSEITENDRAHPDSNMAVFRFHYEVDRRMSDSFHTLSKNLILDDCGNCVPLPEGEQKKNYVAYTCKLVELAKNCDNENGQLHRDCGTLNDKYLCCEGSCQKVNMVCSSDHFCKEDFTDSLPAKTFLSHFEDCSDNCEDVEDDLFKSKKERSTLLVRRFCKNDREVKKSVYTGTRAIMRTLPSGHIGMVAWNYVDQKRNGLLLPSEKVMEPLSRLDIRQGGSQCLSVVQWCPIYNAVRREETEGTVGSLLHFFTKLLAPGTVQARISFGPCLKQCIQDTVCEFRATLQRTSISQYVTGSLLEATTSLGARSGLLSTFGGSTGRMMLKERQPGASVANSNALASSSAGILKELIDLQPLIQFPEEVASILTEQEQNIYRRVLPVDYLCFLTRDLGTPECQRSLPCLKASISASVLTSHNGEHNALEDLVMRFNEFVADYSGQDNFLQRVGQNGLKNSEKESTVNSIFQIIRSCSRSLEAEEDDSLSEGDSSRKNSLKDKARWPFIIGDLLDSENDIFEQSKECDPHGPEESQKAFSHGTELIPWYVLSIQADVHQFLLQGATVIHYDQDTHLSARCFLQLQPDNSTLTWMKPPTVSPASAKAKLSMLSNTVEPGKFPSLSNAGLSSLTEGILDLFSAKAVYMGHPGIDLHTVCVQNKLSNMFLSETGVTLLYGLQTTDNRLLHFVAPRHTAKMLFSGLLELTRAVRKMKKFPDQRQQWLRKQYVSLYQGESGEATDDEMTTRKAKIQKECRGRSGSDPQDINEQEESEADAIAGPPNPLPSRRAHSLTTAGSPNLAPTTSSPIRPVSSPVLSSANKSPSSVRSRKDLKDLFDVYSVPCNRSGSESAPLYTNLTIEESTSDFQPDLDLLTRNVSDLGLFIKSKQQLSDNQRQISDAIAAASIVTNGTGIESTSLGIFGIGILQLNDFLVNCQGEHCTYDEILSIIQSIHCIHGILRKYVSSRFLMDKDNFASKNDESQENRKELQLPLSYYYIESSHNTYLTGHQLKGESSVELYSQVEALSPGVHLKWIHSLVTQVLLQGCRSIELDCWDGDDGMPIIYHGHTLTTKIPFKEVVEAIDRSAFINSDLPVIISIENHCSLPQQRKMAEIFKTVFGEKLVAKFLFETDFSDDPMLPSPDQLRRKVLLKNKKLKAHQTPVDILKQKAHQLASMQAQAYNGGSTNPASANNEEEEDEEDEYDYDYESLSDDNILEDRPENKSCNDKLQFEYNEEIPKRIKKADNSAYYKGKVYDMELGEEFYLPHNKKESRQIAPELSDLVIYCQAVKFPDSYEGSRQTWEESSSPLNPTTSLSAIIRTPKCYHISSLNENAAKRLCRRYSQKLVQHTACQLLRTYPAATRIDSSNPNPLIFWLHGIQLVALNYQTDDLPLHLNAAMFEANGGCGYVLKPPVLWDKNCPMYHKFSPLERDLDNLEPAVYSLTIVSGQNVCPSNSTGSPCIEVDVLGMSLDSCHFRTKPIHRNTLNPMWSEQFLFRVHFEDLVFLRFAVVENNSSAVTAQRIIPLKALKRGYRHLQLRNLHNEVLEISSLFINSRRMEENSSGSTMPASLVLMTEQDTKLFSTDYFLMEEKYFISKEKNECRKQPFQRVIGPEEEIMQILSSWFPEEGYMGRIVLKTQQETLKEKSIVQDDKEVILTSEESFFVQVHDVSPEQPRTVIKAPRVSTAQDVIQQTLCKAKYSYSILSNPNPGDYVLLEEVVKDTPNKKSSTPKSSQRVLLDQECVFQAQSKWKGAGKFILKLKEQVQIWMEWRWYMHTGVVVKEKGKSSCKAVYLTGRNLFPRTKELKSVVHSAPGWKLFGKVPPRENLQKTSKIIQQEYEARTGRTCKPSTQSSRRKNFEFEPLSTTALILEDRPSNLPAKSVEEALRHRQEYDEMVAEAKKREIKEAHKRKRIMRERFKQEENIANAMVIWINEILPNWEVMRSTRRVRELWWQGLPPSVRGKVWSLAVGNELNITPELYEIFLSRAKERWKSFSEISSENDTEGVSVADREASLELIKLDISRTFPSLFIFQKGGPYHDVLHSILGAYTCYRPDVGYVQGMSFIAAVLILNLEEADAFIAFANLLNKPCQLAFFRVDHSMMLKYFATFEVFFEENLSKLFLHFKSYSLTPDIYLIDWIFTLYSKSLPLDLACRVWDVFCRDGEEFLFRTGLGILRLYEDILLQMDFIHIAQFLTKLPEDITSEKLFSCIAAIQMQNSTKKWTQVFASVMKDIKEGEKNSSPALKS</sequence>
<dbReference type="SUPFAM" id="SSF49562">
    <property type="entry name" value="C2 domain (Calcium/lipid-binding domain, CaLB)"/>
    <property type="match status" value="1"/>
</dbReference>
<dbReference type="GO" id="GO:0007186">
    <property type="term" value="P:G protein-coupled receptor signaling pathway"/>
    <property type="evidence" value="ECO:0007669"/>
    <property type="project" value="TreeGrafter"/>
</dbReference>
<organism evidence="9 10">
    <name type="scientific">Fukomys damarensis</name>
    <name type="common">Damaraland mole rat</name>
    <name type="synonym">Cryptomys damarensis</name>
    <dbReference type="NCBI Taxonomy" id="885580"/>
    <lineage>
        <taxon>Eukaryota</taxon>
        <taxon>Metazoa</taxon>
        <taxon>Chordata</taxon>
        <taxon>Craniata</taxon>
        <taxon>Vertebrata</taxon>
        <taxon>Euteleostomi</taxon>
        <taxon>Mammalia</taxon>
        <taxon>Eutheria</taxon>
        <taxon>Euarchontoglires</taxon>
        <taxon>Glires</taxon>
        <taxon>Rodentia</taxon>
        <taxon>Hystricomorpha</taxon>
        <taxon>Bathyergidae</taxon>
        <taxon>Fukomys</taxon>
    </lineage>
</organism>
<dbReference type="PROSITE" id="PS50007">
    <property type="entry name" value="PIPLC_X_DOMAIN"/>
    <property type="match status" value="1"/>
</dbReference>
<dbReference type="SMART" id="SM00239">
    <property type="entry name" value="C2"/>
    <property type="match status" value="1"/>
</dbReference>
<dbReference type="SUPFAM" id="SSF48366">
    <property type="entry name" value="Ras GEF"/>
    <property type="match status" value="1"/>
</dbReference>
<dbReference type="Gene3D" id="1.10.10.750">
    <property type="entry name" value="Ypt/Rab-GAP domain of gyp1p, domain 1"/>
    <property type="match status" value="1"/>
</dbReference>
<dbReference type="FunFam" id="2.60.40.150:FF:000085">
    <property type="entry name" value="Phosphoinositide phospholipase C"/>
    <property type="match status" value="1"/>
</dbReference>
<dbReference type="GO" id="GO:0051209">
    <property type="term" value="P:release of sequestered calcium ion into cytosol"/>
    <property type="evidence" value="ECO:0007669"/>
    <property type="project" value="TreeGrafter"/>
</dbReference>
<dbReference type="InterPro" id="IPR029071">
    <property type="entry name" value="Ubiquitin-like_domsf"/>
</dbReference>
<dbReference type="InterPro" id="IPR001711">
    <property type="entry name" value="PLipase_C_Pinositol-sp_Y"/>
</dbReference>
<feature type="compositionally biased region" description="Acidic residues" evidence="4">
    <location>
        <begin position="1353"/>
        <end position="1365"/>
    </location>
</feature>
<dbReference type="Pfam" id="PF00388">
    <property type="entry name" value="PI-PLC-X"/>
    <property type="match status" value="2"/>
</dbReference>
<feature type="compositionally biased region" description="Polar residues" evidence="4">
    <location>
        <begin position="952"/>
        <end position="968"/>
    </location>
</feature>
<feature type="region of interest" description="Disordered" evidence="4">
    <location>
        <begin position="1341"/>
        <end position="1365"/>
    </location>
</feature>
<dbReference type="PROSITE" id="PS50086">
    <property type="entry name" value="TBC_RABGAP"/>
    <property type="match status" value="1"/>
</dbReference>
<dbReference type="PROSITE" id="PS50008">
    <property type="entry name" value="PIPLC_Y_DOMAIN"/>
    <property type="match status" value="1"/>
</dbReference>
<feature type="compositionally biased region" description="Acidic residues" evidence="4">
    <location>
        <begin position="926"/>
        <end position="935"/>
    </location>
</feature>
<evidence type="ECO:0000259" key="8">
    <source>
        <dbReference type="PROSITE" id="PS50200"/>
    </source>
</evidence>
<dbReference type="SMART" id="SM00314">
    <property type="entry name" value="RA"/>
    <property type="match status" value="1"/>
</dbReference>
<dbReference type="GO" id="GO:0031410">
    <property type="term" value="C:cytoplasmic vesicle"/>
    <property type="evidence" value="ECO:0007669"/>
    <property type="project" value="UniProtKB-ARBA"/>
</dbReference>
<feature type="compositionally biased region" description="Polar residues" evidence="4">
    <location>
        <begin position="1341"/>
        <end position="1352"/>
    </location>
</feature>
<feature type="domain" description="C2" evidence="5">
    <location>
        <begin position="1581"/>
        <end position="1706"/>
    </location>
</feature>
<keyword evidence="2" id="KW-0378">Hydrolase</keyword>
<dbReference type="SMART" id="SM00148">
    <property type="entry name" value="PLCXc"/>
    <property type="match status" value="1"/>
</dbReference>
<dbReference type="PANTHER" id="PTHR10336:SF6">
    <property type="entry name" value="1-PHOSPHATIDYLINOSITOL 4,5-BISPHOSPHATE PHOSPHODIESTERASE EPSILON-1"/>
    <property type="match status" value="1"/>
</dbReference>
<dbReference type="GO" id="GO:0016042">
    <property type="term" value="P:lipid catabolic process"/>
    <property type="evidence" value="ECO:0007669"/>
    <property type="project" value="UniProtKB-KW"/>
</dbReference>
<dbReference type="SUPFAM" id="SSF47923">
    <property type="entry name" value="Ypt/Rab-GAP domain of gyp1p"/>
    <property type="match status" value="2"/>
</dbReference>
<keyword evidence="2" id="KW-0443">Lipid metabolism</keyword>
<dbReference type="InterPro" id="IPR000008">
    <property type="entry name" value="C2_dom"/>
</dbReference>
<dbReference type="Gene3D" id="2.60.40.150">
    <property type="entry name" value="C2 domain"/>
    <property type="match status" value="1"/>
</dbReference>
<dbReference type="InterPro" id="IPR017946">
    <property type="entry name" value="PLC-like_Pdiesterase_TIM-brl"/>
</dbReference>
<dbReference type="InterPro" id="IPR000909">
    <property type="entry name" value="PLipase_C_PInositol-sp_X_dom"/>
</dbReference>
<dbReference type="FunFam" id="1.10.472.80:FF:000006">
    <property type="entry name" value="TBC1 domain family member 14"/>
    <property type="match status" value="1"/>
</dbReference>
<dbReference type="SMART" id="SM00149">
    <property type="entry name" value="PLCYc"/>
    <property type="match status" value="1"/>
</dbReference>
<dbReference type="InterPro" id="IPR046973">
    <property type="entry name" value="PLC-epsilon1_cat"/>
</dbReference>
<accession>A0A091E499</accession>
<dbReference type="CDD" id="cd01780">
    <property type="entry name" value="RA2_PLC-epsilon"/>
    <property type="match status" value="1"/>
</dbReference>
<feature type="coiled-coil region" evidence="3">
    <location>
        <begin position="2043"/>
        <end position="2078"/>
    </location>
</feature>
<dbReference type="Pfam" id="PF00168">
    <property type="entry name" value="C2"/>
    <property type="match status" value="1"/>
</dbReference>
<dbReference type="FunFam" id="1.10.8.270:FF:000008">
    <property type="entry name" value="Putative TBC1 domain family member 14"/>
    <property type="match status" value="1"/>
</dbReference>
<dbReference type="STRING" id="885580.ENSFDAP00000021195"/>
<dbReference type="GO" id="GO:0048015">
    <property type="term" value="P:phosphatidylinositol-mediated signaling"/>
    <property type="evidence" value="ECO:0007669"/>
    <property type="project" value="TreeGrafter"/>
</dbReference>
<dbReference type="FunFam" id="1.10.10.750:FF:000005">
    <property type="entry name" value="TBC1 domain family member 14"/>
    <property type="match status" value="1"/>
</dbReference>
<dbReference type="Pfam" id="PF00788">
    <property type="entry name" value="RA"/>
    <property type="match status" value="1"/>
</dbReference>
<dbReference type="Pfam" id="PF00566">
    <property type="entry name" value="RabGAP-TBC"/>
    <property type="match status" value="1"/>
</dbReference>
<dbReference type="GO" id="GO:0016192">
    <property type="term" value="P:vesicle-mediated transport"/>
    <property type="evidence" value="ECO:0007669"/>
    <property type="project" value="UniProtKB-ARBA"/>
</dbReference>